<sequence>MDTISEPDTSTLAPASAPARTPGQDLQSVDIGMMCRIIIVPEGAGYYPDHETTKAILDVVQRLYGNYFYTSWSAIPYETQLAVRKYNRQPFWLTDGQWEQLKAYWRTPEVIAKSEQAKAARASQKGGSLHTTGARSQGHVARKMVGYKEVIHEYKQTHSEGESAQPPPELEIERVMQGSLKSLEAQVRSHITCEQFFVPHSPPPHPDDTDDMNPEDDGKYVDHTPDDEMP</sequence>
<name>A0AAE1RYH6_9SOLA</name>
<comment type="caution">
    <text evidence="2">The sequence shown here is derived from an EMBL/GenBank/DDBJ whole genome shotgun (WGS) entry which is preliminary data.</text>
</comment>
<dbReference type="Proteomes" id="UP001291623">
    <property type="component" value="Unassembled WGS sequence"/>
</dbReference>
<reference evidence="2" key="1">
    <citation type="submission" date="2023-12" db="EMBL/GenBank/DDBJ databases">
        <title>Genome assembly of Anisodus tanguticus.</title>
        <authorList>
            <person name="Wang Y.-J."/>
        </authorList>
    </citation>
    <scope>NUCLEOTIDE SEQUENCE</scope>
    <source>
        <strain evidence="2">KB-2021</strain>
        <tissue evidence="2">Leaf</tissue>
    </source>
</reference>
<feature type="compositionally biased region" description="Basic and acidic residues" evidence="1">
    <location>
        <begin position="216"/>
        <end position="230"/>
    </location>
</feature>
<dbReference type="AlphaFoldDB" id="A0AAE1RYH6"/>
<proteinExistence type="predicted"/>
<evidence type="ECO:0000313" key="2">
    <source>
        <dbReference type="EMBL" id="KAK4359569.1"/>
    </source>
</evidence>
<dbReference type="EMBL" id="JAVYJV010000011">
    <property type="protein sequence ID" value="KAK4359569.1"/>
    <property type="molecule type" value="Genomic_DNA"/>
</dbReference>
<gene>
    <name evidence="2" type="ORF">RND71_021798</name>
</gene>
<feature type="region of interest" description="Disordered" evidence="1">
    <location>
        <begin position="1"/>
        <end position="23"/>
    </location>
</feature>
<accession>A0AAE1RYH6</accession>
<keyword evidence="3" id="KW-1185">Reference proteome</keyword>
<organism evidence="2 3">
    <name type="scientific">Anisodus tanguticus</name>
    <dbReference type="NCBI Taxonomy" id="243964"/>
    <lineage>
        <taxon>Eukaryota</taxon>
        <taxon>Viridiplantae</taxon>
        <taxon>Streptophyta</taxon>
        <taxon>Embryophyta</taxon>
        <taxon>Tracheophyta</taxon>
        <taxon>Spermatophyta</taxon>
        <taxon>Magnoliopsida</taxon>
        <taxon>eudicotyledons</taxon>
        <taxon>Gunneridae</taxon>
        <taxon>Pentapetalae</taxon>
        <taxon>asterids</taxon>
        <taxon>lamiids</taxon>
        <taxon>Solanales</taxon>
        <taxon>Solanaceae</taxon>
        <taxon>Solanoideae</taxon>
        <taxon>Hyoscyameae</taxon>
        <taxon>Anisodus</taxon>
    </lineage>
</organism>
<evidence type="ECO:0000313" key="3">
    <source>
        <dbReference type="Proteomes" id="UP001291623"/>
    </source>
</evidence>
<feature type="region of interest" description="Disordered" evidence="1">
    <location>
        <begin position="194"/>
        <end position="230"/>
    </location>
</feature>
<dbReference type="InterPro" id="IPR004252">
    <property type="entry name" value="Probable_transposase_24"/>
</dbReference>
<evidence type="ECO:0000256" key="1">
    <source>
        <dbReference type="SAM" id="MobiDB-lite"/>
    </source>
</evidence>
<dbReference type="Pfam" id="PF03004">
    <property type="entry name" value="Transposase_24"/>
    <property type="match status" value="1"/>
</dbReference>
<protein>
    <submittedName>
        <fullName evidence="2">Uncharacterized protein</fullName>
    </submittedName>
</protein>
<feature type="compositionally biased region" description="Polar residues" evidence="1">
    <location>
        <begin position="1"/>
        <end position="13"/>
    </location>
</feature>